<dbReference type="EMBL" id="LXWW01000421">
    <property type="protein sequence ID" value="OAO13351.1"/>
    <property type="molecule type" value="Genomic_DNA"/>
</dbReference>
<dbReference type="Proteomes" id="UP000078348">
    <property type="component" value="Unassembled WGS sequence"/>
</dbReference>
<keyword evidence="4" id="KW-1185">Reference proteome</keyword>
<dbReference type="OrthoDB" id="203184at2759"/>
<gene>
    <name evidence="3" type="ORF">AV274_5026</name>
</gene>
<proteinExistence type="predicted"/>
<protein>
    <submittedName>
        <fullName evidence="3">Uncharacterized protein</fullName>
    </submittedName>
</protein>
<accession>A0A196SAJ0</accession>
<evidence type="ECO:0000256" key="1">
    <source>
        <dbReference type="SAM" id="MobiDB-lite"/>
    </source>
</evidence>
<organism evidence="3 4">
    <name type="scientific">Blastocystis sp. subtype 1 (strain ATCC 50177 / NandII)</name>
    <dbReference type="NCBI Taxonomy" id="478820"/>
    <lineage>
        <taxon>Eukaryota</taxon>
        <taxon>Sar</taxon>
        <taxon>Stramenopiles</taxon>
        <taxon>Bigyra</taxon>
        <taxon>Opalozoa</taxon>
        <taxon>Opalinata</taxon>
        <taxon>Blastocystidae</taxon>
        <taxon>Blastocystis</taxon>
    </lineage>
</organism>
<name>A0A196SAJ0_BLAHN</name>
<reference evidence="3 4" key="1">
    <citation type="submission" date="2016-05" db="EMBL/GenBank/DDBJ databases">
        <title>Nuclear genome of Blastocystis sp. subtype 1 NandII.</title>
        <authorList>
            <person name="Gentekaki E."/>
            <person name="Curtis B."/>
            <person name="Stairs C."/>
            <person name="Eme L."/>
            <person name="Herman E."/>
            <person name="Klimes V."/>
            <person name="Arias M.C."/>
            <person name="Elias M."/>
            <person name="Hilliou F."/>
            <person name="Klute M."/>
            <person name="Malik S.-B."/>
            <person name="Pightling A."/>
            <person name="Rachubinski R."/>
            <person name="Salas D."/>
            <person name="Schlacht A."/>
            <person name="Suga H."/>
            <person name="Archibald J."/>
            <person name="Ball S.G."/>
            <person name="Clark G."/>
            <person name="Dacks J."/>
            <person name="Van Der Giezen M."/>
            <person name="Tsaousis A."/>
            <person name="Roger A."/>
        </authorList>
    </citation>
    <scope>NUCLEOTIDE SEQUENCE [LARGE SCALE GENOMIC DNA]</scope>
    <source>
        <strain evidence="4">ATCC 50177 / NandII</strain>
    </source>
</reference>
<dbReference type="AlphaFoldDB" id="A0A196SAJ0"/>
<feature type="region of interest" description="Disordered" evidence="1">
    <location>
        <begin position="61"/>
        <end position="82"/>
    </location>
</feature>
<keyword evidence="2" id="KW-0732">Signal</keyword>
<evidence type="ECO:0000313" key="4">
    <source>
        <dbReference type="Proteomes" id="UP000078348"/>
    </source>
</evidence>
<evidence type="ECO:0000256" key="2">
    <source>
        <dbReference type="SAM" id="SignalP"/>
    </source>
</evidence>
<evidence type="ECO:0000313" key="3">
    <source>
        <dbReference type="EMBL" id="OAO13351.1"/>
    </source>
</evidence>
<comment type="caution">
    <text evidence="3">The sequence shown here is derived from an EMBL/GenBank/DDBJ whole genome shotgun (WGS) entry which is preliminary data.</text>
</comment>
<feature type="signal peptide" evidence="2">
    <location>
        <begin position="1"/>
        <end position="22"/>
    </location>
</feature>
<feature type="chain" id="PRO_5008274492" evidence="2">
    <location>
        <begin position="23"/>
        <end position="421"/>
    </location>
</feature>
<sequence length="421" mass="47743">MVPAFLFLFLFVSIIPLRSISASSKASEELRSLPIRKAVSSAYFDALQMQNSTVQKNSTLITTGEGKQTARPTSPVKSPPKPVVPVKCPPRLIYPSFKTDRRCMNKSLSVWPVRVLSSFTAPILSPVNTTGIVFYVYSSDRCARGSLYMDQLRTNLISILDKDPNVNTALVTNCNVPYSVAQFLTVIVPISLRDVPKQVNFRWQTRVLYNAYLPFHYNFILDTHVFPCHNDSYSKLFSLFMKSGVDVSASNREGDRLFVSGGGVLSKWGPKSHAFWKKAYKLMDSRPIDDQSAIYSVVKFTKRPVWKYRWLSSNWFWASHGINEKGLFVGSAKCYRSSVIATGPIKWIHGAPTHCIIMNGKNDEYVHRKRVFFLRRLCNTSSSGPNAVFSKKRLEMMAAPFRATHLDWSVKHSSSSLFWYL</sequence>